<evidence type="ECO:0000313" key="1">
    <source>
        <dbReference type="EMBL" id="MED6254322.1"/>
    </source>
</evidence>
<dbReference type="Proteomes" id="UP001345963">
    <property type="component" value="Unassembled WGS sequence"/>
</dbReference>
<name>A0ABU7BUI1_9TELE</name>
<proteinExistence type="predicted"/>
<protein>
    <submittedName>
        <fullName evidence="1">Uncharacterized protein</fullName>
    </submittedName>
</protein>
<dbReference type="EMBL" id="JAHUTI010069349">
    <property type="protein sequence ID" value="MED6254322.1"/>
    <property type="molecule type" value="Genomic_DNA"/>
</dbReference>
<gene>
    <name evidence="1" type="ORF">ATANTOWER_022971</name>
</gene>
<sequence>MCLSCQETGRCEIDGPVGLQHLFCHKAHGYQTMAKYDCPEALHANVTDKHRSSRATWVFCMEQHCDHNL</sequence>
<organism evidence="1 2">
    <name type="scientific">Ataeniobius toweri</name>
    <dbReference type="NCBI Taxonomy" id="208326"/>
    <lineage>
        <taxon>Eukaryota</taxon>
        <taxon>Metazoa</taxon>
        <taxon>Chordata</taxon>
        <taxon>Craniata</taxon>
        <taxon>Vertebrata</taxon>
        <taxon>Euteleostomi</taxon>
        <taxon>Actinopterygii</taxon>
        <taxon>Neopterygii</taxon>
        <taxon>Teleostei</taxon>
        <taxon>Neoteleostei</taxon>
        <taxon>Acanthomorphata</taxon>
        <taxon>Ovalentaria</taxon>
        <taxon>Atherinomorphae</taxon>
        <taxon>Cyprinodontiformes</taxon>
        <taxon>Goodeidae</taxon>
        <taxon>Ataeniobius</taxon>
    </lineage>
</organism>
<evidence type="ECO:0000313" key="2">
    <source>
        <dbReference type="Proteomes" id="UP001345963"/>
    </source>
</evidence>
<reference evidence="1 2" key="1">
    <citation type="submission" date="2021-07" db="EMBL/GenBank/DDBJ databases">
        <authorList>
            <person name="Palmer J.M."/>
        </authorList>
    </citation>
    <scope>NUCLEOTIDE SEQUENCE [LARGE SCALE GENOMIC DNA]</scope>
    <source>
        <strain evidence="1 2">AT_MEX2019</strain>
        <tissue evidence="1">Muscle</tissue>
    </source>
</reference>
<comment type="caution">
    <text evidence="1">The sequence shown here is derived from an EMBL/GenBank/DDBJ whole genome shotgun (WGS) entry which is preliminary data.</text>
</comment>
<keyword evidence="2" id="KW-1185">Reference proteome</keyword>
<accession>A0ABU7BUI1</accession>